<dbReference type="InterPro" id="IPR039298">
    <property type="entry name" value="ACOT13"/>
</dbReference>
<sequence length="172" mass="18838">MSSSSSSSTTVISKDVDRASADNVIDFFNDWRVSSRALDNTSTKDFYTNIIGAHLRIHKIQRGRVTCFFSVKPCLLNMYGGTHGGVVAGVAEKMAIACARTVVAEDKEIFLGELNMSYLSAATENSELIVDASIVRSGKNVTAVVVDFKFKQSEKLVYTCRATFYNMPVAKL</sequence>
<proteinExistence type="inferred from homology"/>
<dbReference type="PANTHER" id="PTHR21660">
    <property type="entry name" value="THIOESTERASE SUPERFAMILY MEMBER-RELATED"/>
    <property type="match status" value="1"/>
</dbReference>
<comment type="similarity">
    <text evidence="1">Belongs to the thioesterase PaaI family.</text>
</comment>
<feature type="domain" description="Thioesterase" evidence="2">
    <location>
        <begin position="80"/>
        <end position="149"/>
    </location>
</feature>
<comment type="caution">
    <text evidence="3">The sequence shown here is derived from an EMBL/GenBank/DDBJ whole genome shotgun (WGS) entry which is preliminary data.</text>
</comment>
<dbReference type="CDD" id="cd03443">
    <property type="entry name" value="PaaI_thioesterase"/>
    <property type="match status" value="1"/>
</dbReference>
<evidence type="ECO:0000259" key="2">
    <source>
        <dbReference type="Pfam" id="PF03061"/>
    </source>
</evidence>
<dbReference type="GO" id="GO:0047617">
    <property type="term" value="F:fatty acyl-CoA hydrolase activity"/>
    <property type="evidence" value="ECO:0007669"/>
    <property type="project" value="InterPro"/>
</dbReference>
<gene>
    <name evidence="3" type="ORF">LWI29_033181</name>
</gene>
<dbReference type="InterPro" id="IPR029069">
    <property type="entry name" value="HotDog_dom_sf"/>
</dbReference>
<dbReference type="SUPFAM" id="SSF54637">
    <property type="entry name" value="Thioesterase/thiol ester dehydrase-isomerase"/>
    <property type="match status" value="1"/>
</dbReference>
<dbReference type="PANTHER" id="PTHR21660:SF12">
    <property type="entry name" value="OS07G0462700 PROTEIN"/>
    <property type="match status" value="1"/>
</dbReference>
<evidence type="ECO:0000313" key="4">
    <source>
        <dbReference type="Proteomes" id="UP001168877"/>
    </source>
</evidence>
<dbReference type="InterPro" id="IPR006683">
    <property type="entry name" value="Thioestr_dom"/>
</dbReference>
<dbReference type="Proteomes" id="UP001168877">
    <property type="component" value="Unassembled WGS sequence"/>
</dbReference>
<dbReference type="Gene3D" id="3.10.129.10">
    <property type="entry name" value="Hotdog Thioesterase"/>
    <property type="match status" value="1"/>
</dbReference>
<dbReference type="EMBL" id="JAUESC010000384">
    <property type="protein sequence ID" value="KAK0583086.1"/>
    <property type="molecule type" value="Genomic_DNA"/>
</dbReference>
<organism evidence="3 4">
    <name type="scientific">Acer saccharum</name>
    <name type="common">Sugar maple</name>
    <dbReference type="NCBI Taxonomy" id="4024"/>
    <lineage>
        <taxon>Eukaryota</taxon>
        <taxon>Viridiplantae</taxon>
        <taxon>Streptophyta</taxon>
        <taxon>Embryophyta</taxon>
        <taxon>Tracheophyta</taxon>
        <taxon>Spermatophyta</taxon>
        <taxon>Magnoliopsida</taxon>
        <taxon>eudicotyledons</taxon>
        <taxon>Gunneridae</taxon>
        <taxon>Pentapetalae</taxon>
        <taxon>rosids</taxon>
        <taxon>malvids</taxon>
        <taxon>Sapindales</taxon>
        <taxon>Sapindaceae</taxon>
        <taxon>Hippocastanoideae</taxon>
        <taxon>Acereae</taxon>
        <taxon>Acer</taxon>
    </lineage>
</organism>
<dbReference type="Pfam" id="PF03061">
    <property type="entry name" value="4HBT"/>
    <property type="match status" value="1"/>
</dbReference>
<name>A0AA39S1C4_ACESA</name>
<evidence type="ECO:0000256" key="1">
    <source>
        <dbReference type="ARBA" id="ARBA00008324"/>
    </source>
</evidence>
<protein>
    <recommendedName>
        <fullName evidence="2">Thioesterase domain-containing protein</fullName>
    </recommendedName>
</protein>
<accession>A0AA39S1C4</accession>
<reference evidence="3" key="2">
    <citation type="submission" date="2023-06" db="EMBL/GenBank/DDBJ databases">
        <authorList>
            <person name="Swenson N.G."/>
            <person name="Wegrzyn J.L."/>
            <person name="Mcevoy S.L."/>
        </authorList>
    </citation>
    <scope>NUCLEOTIDE SEQUENCE</scope>
    <source>
        <strain evidence="3">NS2018</strain>
        <tissue evidence="3">Leaf</tissue>
    </source>
</reference>
<keyword evidence="4" id="KW-1185">Reference proteome</keyword>
<evidence type="ECO:0000313" key="3">
    <source>
        <dbReference type="EMBL" id="KAK0583086.1"/>
    </source>
</evidence>
<dbReference type="AlphaFoldDB" id="A0AA39S1C4"/>
<reference evidence="3" key="1">
    <citation type="journal article" date="2022" name="Plant J.">
        <title>Strategies of tolerance reflected in two North American maple genomes.</title>
        <authorList>
            <person name="McEvoy S.L."/>
            <person name="Sezen U.U."/>
            <person name="Trouern-Trend A."/>
            <person name="McMahon S.M."/>
            <person name="Schaberg P.G."/>
            <person name="Yang J."/>
            <person name="Wegrzyn J.L."/>
            <person name="Swenson N.G."/>
        </authorList>
    </citation>
    <scope>NUCLEOTIDE SEQUENCE</scope>
    <source>
        <strain evidence="3">NS2018</strain>
    </source>
</reference>